<organism evidence="1 3">
    <name type="scientific">Neolentinus lepideus HHB14362 ss-1</name>
    <dbReference type="NCBI Taxonomy" id="1314782"/>
    <lineage>
        <taxon>Eukaryota</taxon>
        <taxon>Fungi</taxon>
        <taxon>Dikarya</taxon>
        <taxon>Basidiomycota</taxon>
        <taxon>Agaricomycotina</taxon>
        <taxon>Agaricomycetes</taxon>
        <taxon>Gloeophyllales</taxon>
        <taxon>Gloeophyllaceae</taxon>
        <taxon>Neolentinus</taxon>
    </lineage>
</organism>
<sequence>YIEDENGVPVSGSMIKQIFAIARSIWVSLHQDGQAPDCWGKVAVDARCKYEYYMCTKFPVLALGEANWKAHYICTKLYSSWFSTHV</sequence>
<evidence type="ECO:0000313" key="1">
    <source>
        <dbReference type="EMBL" id="KZT25539.1"/>
    </source>
</evidence>
<name>A0A165SR24_9AGAM</name>
<dbReference type="Proteomes" id="UP000076761">
    <property type="component" value="Unassembled WGS sequence"/>
</dbReference>
<dbReference type="OrthoDB" id="2681506at2759"/>
<feature type="non-terminal residue" evidence="1">
    <location>
        <position position="86"/>
    </location>
</feature>
<dbReference type="AlphaFoldDB" id="A0A165SR24"/>
<evidence type="ECO:0000313" key="2">
    <source>
        <dbReference type="EMBL" id="KZT29544.1"/>
    </source>
</evidence>
<gene>
    <name evidence="2" type="ORF">NEOLEDRAFT_1019746</name>
    <name evidence="1" type="ORF">NEOLEDRAFT_1031700</name>
</gene>
<keyword evidence="3" id="KW-1185">Reference proteome</keyword>
<accession>A0A165SR24</accession>
<evidence type="ECO:0000313" key="3">
    <source>
        <dbReference type="Proteomes" id="UP000076761"/>
    </source>
</evidence>
<proteinExistence type="predicted"/>
<dbReference type="EMBL" id="KV425554">
    <property type="protein sequence ID" value="KZT29544.1"/>
    <property type="molecule type" value="Genomic_DNA"/>
</dbReference>
<reference evidence="1 3" key="1">
    <citation type="journal article" date="2016" name="Mol. Biol. Evol.">
        <title>Comparative Genomics of Early-Diverging Mushroom-Forming Fungi Provides Insights into the Origins of Lignocellulose Decay Capabilities.</title>
        <authorList>
            <person name="Nagy L.G."/>
            <person name="Riley R."/>
            <person name="Tritt A."/>
            <person name="Adam C."/>
            <person name="Daum C."/>
            <person name="Floudas D."/>
            <person name="Sun H."/>
            <person name="Yadav J.S."/>
            <person name="Pangilinan J."/>
            <person name="Larsson K.H."/>
            <person name="Matsuura K."/>
            <person name="Barry K."/>
            <person name="Labutti K."/>
            <person name="Kuo R."/>
            <person name="Ohm R.A."/>
            <person name="Bhattacharya S.S."/>
            <person name="Shirouzu T."/>
            <person name="Yoshinaga Y."/>
            <person name="Martin F.M."/>
            <person name="Grigoriev I.V."/>
            <person name="Hibbett D.S."/>
        </authorList>
    </citation>
    <scope>NUCLEOTIDE SEQUENCE [LARGE SCALE GENOMIC DNA]</scope>
    <source>
        <strain evidence="1 3">HHB14362 ss-1</strain>
    </source>
</reference>
<feature type="non-terminal residue" evidence="1">
    <location>
        <position position="1"/>
    </location>
</feature>
<protein>
    <submittedName>
        <fullName evidence="1">Uncharacterized protein</fullName>
    </submittedName>
</protein>
<dbReference type="EMBL" id="KV425571">
    <property type="protein sequence ID" value="KZT25539.1"/>
    <property type="molecule type" value="Genomic_DNA"/>
</dbReference>
<dbReference type="STRING" id="1314782.A0A165SR24"/>